<accession>A0A0A9Y4T6</accession>
<keyword evidence="12 18" id="KW-0333">Golgi apparatus</keyword>
<keyword evidence="11 18" id="KW-1133">Transmembrane helix</keyword>
<dbReference type="PROSITE" id="PS50231">
    <property type="entry name" value="RICIN_B_LECTIN"/>
    <property type="match status" value="1"/>
</dbReference>
<evidence type="ECO:0000256" key="3">
    <source>
        <dbReference type="ARBA" id="ARBA00004922"/>
    </source>
</evidence>
<evidence type="ECO:0000256" key="16">
    <source>
        <dbReference type="ARBA" id="ARBA00050905"/>
    </source>
</evidence>
<keyword evidence="10" id="KW-0735">Signal-anchor</keyword>
<feature type="transmembrane region" description="Helical" evidence="18">
    <location>
        <begin position="7"/>
        <end position="24"/>
    </location>
</feature>
<dbReference type="InterPro" id="IPR035992">
    <property type="entry name" value="Ricin_B-like_lectins"/>
</dbReference>
<evidence type="ECO:0000256" key="10">
    <source>
        <dbReference type="ARBA" id="ARBA00022968"/>
    </source>
</evidence>
<comment type="similarity">
    <text evidence="4 18">Belongs to the glycosyltransferase 2 family. GalNAc-T subfamily.</text>
</comment>
<evidence type="ECO:0000256" key="1">
    <source>
        <dbReference type="ARBA" id="ARBA00001936"/>
    </source>
</evidence>
<dbReference type="Gene3D" id="2.80.10.50">
    <property type="match status" value="1"/>
</dbReference>
<comment type="cofactor">
    <cofactor evidence="1 18">
        <name>Mn(2+)</name>
        <dbReference type="ChEBI" id="CHEBI:29035"/>
    </cofactor>
</comment>
<evidence type="ECO:0000256" key="8">
    <source>
        <dbReference type="ARBA" id="ARBA00022723"/>
    </source>
</evidence>
<comment type="pathway">
    <text evidence="3 18">Protein modification; protein glycosylation.</text>
</comment>
<evidence type="ECO:0000256" key="9">
    <source>
        <dbReference type="ARBA" id="ARBA00022734"/>
    </source>
</evidence>
<sequence>MRRNVKILLLFSVAWMFVVMYYLHTSSERQQDEEENRGLRLKELLEAKTEAVTRGRRGSTGGGGTSSAAAFLFDERAYIEGGALHKGEDPYIRNRFNQEASDKLASNRDLPDTRVSSCKAKLYDTDSLPATSVIITFHNEARSTLLRTVVSVLNRSPENLIKEIILVDDFSDNPSDGEELSKIQKVRVLRNDKREGLMRSRVRGADNATAPVLTFLDSHVECNKNWLEPLLERIAEDNTRVVCPIIDVISMDSFQYIGASSDLRGGFDWNLVFKWEYLTREERAKRAEDPTRPIRTPMIAGGLFSIDRQYFDHLGKYDLKMDVWGGENLEISFRVWQCGGSLEIIPCSRVGHVFRKRHPYSFPGGSGNVFARNTRRAAEVWMDSYKQYYYDAVPLAKNIPFGKIDERLALKAKLQCKPFSWYLKNVYPELAVPITLGAIQQGYYCIDTLGHLIGGTVGLYQCHHTGGNQEWGLTDTHAIKHHDLCLTVTSEVPGVPVVMRPCDNSLQQQWVKVADDATDVVLLKHSTLSLCLSSKFVPDLGLTAEQCDSNQQNQHWSFGQSKAQS</sequence>
<dbReference type="GO" id="GO:0006493">
    <property type="term" value="P:protein O-linked glycosylation"/>
    <property type="evidence" value="ECO:0007669"/>
    <property type="project" value="TreeGrafter"/>
</dbReference>
<dbReference type="CDD" id="cd02510">
    <property type="entry name" value="pp-GalNAc-T"/>
    <property type="match status" value="1"/>
</dbReference>
<comment type="catalytic activity">
    <reaction evidence="17">
        <text>L-seryl-[protein] + UDP-N-acetyl-alpha-D-galactosamine = a 3-O-[N-acetyl-alpha-D-galactosaminyl]-L-seryl-[protein] + UDP + H(+)</text>
        <dbReference type="Rhea" id="RHEA:23956"/>
        <dbReference type="Rhea" id="RHEA-COMP:9863"/>
        <dbReference type="Rhea" id="RHEA-COMP:12788"/>
        <dbReference type="ChEBI" id="CHEBI:15378"/>
        <dbReference type="ChEBI" id="CHEBI:29999"/>
        <dbReference type="ChEBI" id="CHEBI:53604"/>
        <dbReference type="ChEBI" id="CHEBI:58223"/>
        <dbReference type="ChEBI" id="CHEBI:67138"/>
        <dbReference type="EC" id="2.4.1.41"/>
    </reaction>
</comment>
<dbReference type="Pfam" id="PF00535">
    <property type="entry name" value="Glycos_transf_2"/>
    <property type="match status" value="1"/>
</dbReference>
<dbReference type="SUPFAM" id="SSF50370">
    <property type="entry name" value="Ricin B-like lectins"/>
    <property type="match status" value="1"/>
</dbReference>
<comment type="catalytic activity">
    <reaction evidence="16">
        <text>L-threonyl-[protein] + UDP-N-acetyl-alpha-D-galactosamine = a 3-O-[N-acetyl-alpha-D-galactosaminyl]-L-threonyl-[protein] + UDP + H(+)</text>
        <dbReference type="Rhea" id="RHEA:52424"/>
        <dbReference type="Rhea" id="RHEA-COMP:11060"/>
        <dbReference type="Rhea" id="RHEA-COMP:11689"/>
        <dbReference type="ChEBI" id="CHEBI:15378"/>
        <dbReference type="ChEBI" id="CHEBI:30013"/>
        <dbReference type="ChEBI" id="CHEBI:58223"/>
        <dbReference type="ChEBI" id="CHEBI:67138"/>
        <dbReference type="ChEBI" id="CHEBI:87075"/>
        <dbReference type="EC" id="2.4.1.41"/>
    </reaction>
</comment>
<dbReference type="FunFam" id="2.80.10.50:FF:000065">
    <property type="entry name" value="Polypeptide N-acetylgalactosaminyltransferase"/>
    <property type="match status" value="1"/>
</dbReference>
<dbReference type="Pfam" id="PF00652">
    <property type="entry name" value="Ricin_B_lectin"/>
    <property type="match status" value="1"/>
</dbReference>
<dbReference type="PANTHER" id="PTHR11675">
    <property type="entry name" value="N-ACETYLGALACTOSAMINYLTRANSFERASE"/>
    <property type="match status" value="1"/>
</dbReference>
<evidence type="ECO:0000259" key="19">
    <source>
        <dbReference type="SMART" id="SM00458"/>
    </source>
</evidence>
<organism evidence="20">
    <name type="scientific">Lygus hesperus</name>
    <name type="common">Western plant bug</name>
    <dbReference type="NCBI Taxonomy" id="30085"/>
    <lineage>
        <taxon>Eukaryota</taxon>
        <taxon>Metazoa</taxon>
        <taxon>Ecdysozoa</taxon>
        <taxon>Arthropoda</taxon>
        <taxon>Hexapoda</taxon>
        <taxon>Insecta</taxon>
        <taxon>Pterygota</taxon>
        <taxon>Neoptera</taxon>
        <taxon>Paraneoptera</taxon>
        <taxon>Hemiptera</taxon>
        <taxon>Heteroptera</taxon>
        <taxon>Panheteroptera</taxon>
        <taxon>Cimicomorpha</taxon>
        <taxon>Miridae</taxon>
        <taxon>Mirini</taxon>
        <taxon>Lygus</taxon>
    </lineage>
</organism>
<name>A0A0A9Y4T6_LYGHE</name>
<reference evidence="20" key="2">
    <citation type="submission" date="2014-07" db="EMBL/GenBank/DDBJ databases">
        <authorList>
            <person name="Hull J."/>
        </authorList>
    </citation>
    <scope>NUCLEOTIDE SEQUENCE</scope>
</reference>
<reference evidence="20" key="1">
    <citation type="journal article" date="2014" name="PLoS ONE">
        <title>Transcriptome-Based Identification of ABC Transporters in the Western Tarnished Plant Bug Lygus hesperus.</title>
        <authorList>
            <person name="Hull J.J."/>
            <person name="Chaney K."/>
            <person name="Geib S.M."/>
            <person name="Fabrick J.A."/>
            <person name="Brent C.S."/>
            <person name="Walsh D."/>
            <person name="Lavine L.C."/>
        </authorList>
    </citation>
    <scope>NUCLEOTIDE SEQUENCE</scope>
</reference>
<feature type="domain" description="Ricin B lectin" evidence="19">
    <location>
        <begin position="432"/>
        <end position="559"/>
    </location>
</feature>
<dbReference type="GO" id="GO:0004653">
    <property type="term" value="F:polypeptide N-acetylgalactosaminyltransferase activity"/>
    <property type="evidence" value="ECO:0007669"/>
    <property type="project" value="UniProtKB-EC"/>
</dbReference>
<dbReference type="InterPro" id="IPR045885">
    <property type="entry name" value="GalNAc-T"/>
</dbReference>
<keyword evidence="9 18" id="KW-0430">Lectin</keyword>
<dbReference type="EMBL" id="GBHO01019049">
    <property type="protein sequence ID" value="JAG24555.1"/>
    <property type="molecule type" value="Transcribed_RNA"/>
</dbReference>
<dbReference type="SMART" id="SM00458">
    <property type="entry name" value="RICIN"/>
    <property type="match status" value="1"/>
</dbReference>
<dbReference type="EC" id="2.4.1.-" evidence="18"/>
<keyword evidence="7 18" id="KW-0812">Transmembrane</keyword>
<evidence type="ECO:0000256" key="15">
    <source>
        <dbReference type="ARBA" id="ARBA00023211"/>
    </source>
</evidence>
<proteinExistence type="inferred from homology"/>
<keyword evidence="13 18" id="KW-0472">Membrane</keyword>
<dbReference type="InterPro" id="IPR000772">
    <property type="entry name" value="Ricin_B_lectin"/>
</dbReference>
<evidence type="ECO:0000256" key="6">
    <source>
        <dbReference type="ARBA" id="ARBA00022679"/>
    </source>
</evidence>
<evidence type="ECO:0000256" key="12">
    <source>
        <dbReference type="ARBA" id="ARBA00023034"/>
    </source>
</evidence>
<dbReference type="CDD" id="cd23434">
    <property type="entry name" value="beta-trefoil_Ricin_GALNT2"/>
    <property type="match status" value="1"/>
</dbReference>
<evidence type="ECO:0000256" key="11">
    <source>
        <dbReference type="ARBA" id="ARBA00022989"/>
    </source>
</evidence>
<dbReference type="PANTHER" id="PTHR11675:SF119">
    <property type="entry name" value="POLYPEPTIDE N-ACETYLGALACTOSAMINYLTRANSFERASE 2"/>
    <property type="match status" value="1"/>
</dbReference>
<dbReference type="GO" id="GO:0030246">
    <property type="term" value="F:carbohydrate binding"/>
    <property type="evidence" value="ECO:0007669"/>
    <property type="project" value="UniProtKB-KW"/>
</dbReference>
<dbReference type="UniPathway" id="UPA00378"/>
<evidence type="ECO:0000256" key="18">
    <source>
        <dbReference type="RuleBase" id="RU361242"/>
    </source>
</evidence>
<dbReference type="InterPro" id="IPR029044">
    <property type="entry name" value="Nucleotide-diphossugar_trans"/>
</dbReference>
<evidence type="ECO:0000256" key="4">
    <source>
        <dbReference type="ARBA" id="ARBA00005680"/>
    </source>
</evidence>
<comment type="subcellular location">
    <subcellularLocation>
        <location evidence="2 18">Golgi apparatus membrane</location>
        <topology evidence="2 18">Single-pass type II membrane protein</topology>
    </subcellularLocation>
</comment>
<dbReference type="InterPro" id="IPR001173">
    <property type="entry name" value="Glyco_trans_2-like"/>
</dbReference>
<keyword evidence="5 18" id="KW-0328">Glycosyltransferase</keyword>
<gene>
    <name evidence="20" type="primary">pgant2_0</name>
    <name evidence="21" type="synonym">pgant2</name>
    <name evidence="20" type="ORF">CM83_54198</name>
    <name evidence="21" type="ORF">g.50397</name>
</gene>
<evidence type="ECO:0000313" key="20">
    <source>
        <dbReference type="EMBL" id="JAG24555.1"/>
    </source>
</evidence>
<dbReference type="EMBL" id="GDHC01016936">
    <property type="protein sequence ID" value="JAQ01693.1"/>
    <property type="molecule type" value="Transcribed_RNA"/>
</dbReference>
<evidence type="ECO:0000313" key="21">
    <source>
        <dbReference type="EMBL" id="JAQ01693.1"/>
    </source>
</evidence>
<keyword evidence="6 18" id="KW-0808">Transferase</keyword>
<dbReference type="SUPFAM" id="SSF53448">
    <property type="entry name" value="Nucleotide-diphospho-sugar transferases"/>
    <property type="match status" value="1"/>
</dbReference>
<evidence type="ECO:0000256" key="7">
    <source>
        <dbReference type="ARBA" id="ARBA00022692"/>
    </source>
</evidence>
<dbReference type="Gene3D" id="3.90.550.10">
    <property type="entry name" value="Spore Coat Polysaccharide Biosynthesis Protein SpsA, Chain A"/>
    <property type="match status" value="1"/>
</dbReference>
<dbReference type="AlphaFoldDB" id="A0A0A9Y4T6"/>
<keyword evidence="8" id="KW-0479">Metal-binding</keyword>
<keyword evidence="15 18" id="KW-0464">Manganese</keyword>
<evidence type="ECO:0000256" key="17">
    <source>
        <dbReference type="ARBA" id="ARBA00052209"/>
    </source>
</evidence>
<evidence type="ECO:0000256" key="5">
    <source>
        <dbReference type="ARBA" id="ARBA00022676"/>
    </source>
</evidence>
<keyword evidence="14 18" id="KW-1015">Disulfide bond</keyword>
<evidence type="ECO:0000256" key="13">
    <source>
        <dbReference type="ARBA" id="ARBA00023136"/>
    </source>
</evidence>
<dbReference type="GO" id="GO:0000139">
    <property type="term" value="C:Golgi membrane"/>
    <property type="evidence" value="ECO:0007669"/>
    <property type="project" value="UniProtKB-SubCell"/>
</dbReference>
<evidence type="ECO:0000256" key="14">
    <source>
        <dbReference type="ARBA" id="ARBA00023157"/>
    </source>
</evidence>
<dbReference type="GO" id="GO:0046872">
    <property type="term" value="F:metal ion binding"/>
    <property type="evidence" value="ECO:0007669"/>
    <property type="project" value="UniProtKB-KW"/>
</dbReference>
<dbReference type="FunFam" id="3.90.550.10:FF:000026">
    <property type="entry name" value="Polypeptide N-acetylgalactosaminyltransferase"/>
    <property type="match status" value="1"/>
</dbReference>
<reference evidence="21" key="3">
    <citation type="journal article" date="2016" name="Gigascience">
        <title>De novo construction of an expanded transcriptome assembly for the western tarnished plant bug, Lygus hesperus.</title>
        <authorList>
            <person name="Tassone E.E."/>
            <person name="Geib S.M."/>
            <person name="Hall B."/>
            <person name="Fabrick J.A."/>
            <person name="Brent C.S."/>
            <person name="Hull J.J."/>
        </authorList>
    </citation>
    <scope>NUCLEOTIDE SEQUENCE</scope>
</reference>
<evidence type="ECO:0000256" key="2">
    <source>
        <dbReference type="ARBA" id="ARBA00004323"/>
    </source>
</evidence>
<protein>
    <recommendedName>
        <fullName evidence="18">Polypeptide N-acetylgalactosaminyltransferase</fullName>
        <ecNumber evidence="18">2.4.1.-</ecNumber>
    </recommendedName>
    <alternativeName>
        <fullName evidence="18">Protein-UDP acetylgalactosaminyltransferase</fullName>
    </alternativeName>
</protein>